<name>A0A0K0X0V5_MYCGD</name>
<organism evidence="6 7">
    <name type="scientific">Mycolicibacterium goodii</name>
    <name type="common">Mycobacterium goodii</name>
    <dbReference type="NCBI Taxonomy" id="134601"/>
    <lineage>
        <taxon>Bacteria</taxon>
        <taxon>Bacillati</taxon>
        <taxon>Actinomycetota</taxon>
        <taxon>Actinomycetes</taxon>
        <taxon>Mycobacteriales</taxon>
        <taxon>Mycobacteriaceae</taxon>
        <taxon>Mycolicibacterium</taxon>
    </lineage>
</organism>
<evidence type="ECO:0000256" key="4">
    <source>
        <dbReference type="PIRSR" id="PIRSR600183-50"/>
    </source>
</evidence>
<feature type="modified residue" description="N6-(pyridoxal phosphate)lysine" evidence="4">
    <location>
        <position position="74"/>
    </location>
</feature>
<feature type="active site" description="Proton donor" evidence="4">
    <location>
        <position position="371"/>
    </location>
</feature>
<proteinExistence type="predicted"/>
<dbReference type="STRING" id="134601.AFA91_03210"/>
<dbReference type="RefSeq" id="WP_049743458.1">
    <property type="nucleotide sequence ID" value="NZ_CP012150.1"/>
</dbReference>
<dbReference type="GO" id="GO:0008836">
    <property type="term" value="F:diaminopimelate decarboxylase activity"/>
    <property type="evidence" value="ECO:0007669"/>
    <property type="project" value="InterPro"/>
</dbReference>
<dbReference type="Gene3D" id="2.40.37.10">
    <property type="entry name" value="Lyase, Ornithine Decarboxylase, Chain A, domain 1"/>
    <property type="match status" value="1"/>
</dbReference>
<dbReference type="AlphaFoldDB" id="A0A0K0X0V5"/>
<dbReference type="EMBL" id="CP012150">
    <property type="protein sequence ID" value="AKS31049.1"/>
    <property type="molecule type" value="Genomic_DNA"/>
</dbReference>
<dbReference type="OrthoDB" id="9802241at2"/>
<evidence type="ECO:0000256" key="1">
    <source>
        <dbReference type="ARBA" id="ARBA00001933"/>
    </source>
</evidence>
<dbReference type="PROSITE" id="PS00879">
    <property type="entry name" value="ODR_DC_2_2"/>
    <property type="match status" value="1"/>
</dbReference>
<dbReference type="PANTHER" id="PTHR43727">
    <property type="entry name" value="DIAMINOPIMELATE DECARBOXYLASE"/>
    <property type="match status" value="1"/>
</dbReference>
<dbReference type="InterPro" id="IPR029066">
    <property type="entry name" value="PLP-binding_barrel"/>
</dbReference>
<dbReference type="Gene3D" id="3.20.20.10">
    <property type="entry name" value="Alanine racemase"/>
    <property type="match status" value="1"/>
</dbReference>
<dbReference type="SUPFAM" id="SSF51419">
    <property type="entry name" value="PLP-binding barrel"/>
    <property type="match status" value="1"/>
</dbReference>
<dbReference type="SUPFAM" id="SSF50621">
    <property type="entry name" value="Alanine racemase C-terminal domain-like"/>
    <property type="match status" value="1"/>
</dbReference>
<accession>A0A0K0X0V5</accession>
<dbReference type="InterPro" id="IPR000183">
    <property type="entry name" value="Orn/DAP/Arg_de-COase"/>
</dbReference>
<evidence type="ECO:0000256" key="3">
    <source>
        <dbReference type="ARBA" id="ARBA00023154"/>
    </source>
</evidence>
<dbReference type="PRINTS" id="PR01181">
    <property type="entry name" value="DAPDCRBXLASE"/>
</dbReference>
<dbReference type="KEGG" id="mgo:AFA91_03210"/>
<dbReference type="InterPro" id="IPR009006">
    <property type="entry name" value="Ala_racemase/Decarboxylase_C"/>
</dbReference>
<dbReference type="Pfam" id="PF02784">
    <property type="entry name" value="Orn_Arg_deC_N"/>
    <property type="match status" value="1"/>
</dbReference>
<evidence type="ECO:0000313" key="6">
    <source>
        <dbReference type="EMBL" id="AKS31049.1"/>
    </source>
</evidence>
<dbReference type="Proteomes" id="UP000062255">
    <property type="component" value="Chromosome"/>
</dbReference>
<feature type="domain" description="Orn/DAP/Arg decarboxylase 2 N-terminal" evidence="5">
    <location>
        <begin position="70"/>
        <end position="303"/>
    </location>
</feature>
<evidence type="ECO:0000256" key="2">
    <source>
        <dbReference type="ARBA" id="ARBA00022898"/>
    </source>
</evidence>
<keyword evidence="3" id="KW-0457">Lysine biosynthesis</keyword>
<protein>
    <submittedName>
        <fullName evidence="6">Diaminopimelate decarboxylase</fullName>
    </submittedName>
</protein>
<evidence type="ECO:0000259" key="5">
    <source>
        <dbReference type="Pfam" id="PF02784"/>
    </source>
</evidence>
<dbReference type="PATRIC" id="fig|134601.6.peg.671"/>
<dbReference type="GO" id="GO:0009089">
    <property type="term" value="P:lysine biosynthetic process via diaminopimelate"/>
    <property type="evidence" value="ECO:0007669"/>
    <property type="project" value="InterPro"/>
</dbReference>
<dbReference type="CDD" id="cd06836">
    <property type="entry name" value="PLPDE_III_ODC_DapDC_like_1"/>
    <property type="match status" value="1"/>
</dbReference>
<reference evidence="6 7" key="1">
    <citation type="submission" date="2015-07" db="EMBL/GenBank/DDBJ databases">
        <title>Complete genome sequence of Mycobacterium goodii X7B, a facultative thermophilic biodesulfurizing bacterium.</title>
        <authorList>
            <person name="Yu B."/>
            <person name="Li F."/>
            <person name="Xu P."/>
        </authorList>
    </citation>
    <scope>NUCLEOTIDE SEQUENCE [LARGE SCALE GENOMIC DNA]</scope>
    <source>
        <strain evidence="6 7">X7B</strain>
    </source>
</reference>
<dbReference type="InterPro" id="IPR022657">
    <property type="entry name" value="De-COase2_CS"/>
</dbReference>
<sequence length="463" mass="49676">MIDATPGAWRPLPGPDAILQRRKQIVADVVRQGFIDDLHPLCGVLDLDTLDELMWSLQAVYPAELPAVHTIAAKAITLRPVLARFADAGFGCEVASPGELELALAAGFPAERIVFDSPAKTTTEIARALELGVSFNVDNFEELARVDQAVSQAVARIGRPRSVIGMRLNPQTGAGAIDAMSTATSTSKFGIGLADHRDEIVTAFAMRPWLSQLHVHSGSQGMRLEHAAEGVRLTAEVAADIDKRVGFQQIQRIDVGGGLPVNFRSDRITPTFADHRAALQAAVPQLFDGTYTLVTEFGRALTAKAGTVVARVEYTKVTGGRPIAITHAGVQVATRSIFAPEAWPLRVEVYDPHGRRREDPALVQDVAGPACFTGDMLAVGRELPAVHPGDLVAVPDTGGYYFSTHFSYNALPRPAVYTVGTDSAGDRRWSLARRAQTIEQIVTEAGEPSLKPLPFVSPACPSD</sequence>
<keyword evidence="2 4" id="KW-0663">Pyridoxal phosphate</keyword>
<keyword evidence="3" id="KW-0028">Amino-acid biosynthesis</keyword>
<dbReference type="InterPro" id="IPR002986">
    <property type="entry name" value="DAP_deCOOHase_LysA"/>
</dbReference>
<gene>
    <name evidence="6" type="ORF">AFA91_03210</name>
</gene>
<evidence type="ECO:0000313" key="7">
    <source>
        <dbReference type="Proteomes" id="UP000062255"/>
    </source>
</evidence>
<dbReference type="PANTHER" id="PTHR43727:SF3">
    <property type="entry name" value="GROUP IV DECARBOXYLASE"/>
    <property type="match status" value="1"/>
</dbReference>
<dbReference type="InterPro" id="IPR022644">
    <property type="entry name" value="De-COase2_N"/>
</dbReference>
<comment type="cofactor">
    <cofactor evidence="1 4">
        <name>pyridoxal 5'-phosphate</name>
        <dbReference type="ChEBI" id="CHEBI:597326"/>
    </cofactor>
</comment>
<dbReference type="PRINTS" id="PR01179">
    <property type="entry name" value="ODADCRBXLASE"/>
</dbReference>